<reference evidence="3" key="1">
    <citation type="submission" date="2024-05" db="EMBL/GenBank/DDBJ databases">
        <title>Planctomycetes of the genus Singulisphaera possess chitinolytic capabilities.</title>
        <authorList>
            <person name="Ivanova A."/>
        </authorList>
    </citation>
    <scope>NUCLEOTIDE SEQUENCE</scope>
    <source>
        <strain evidence="3">Ch08T</strain>
    </source>
</reference>
<name>A0AAU7C8Q5_9BACT</name>
<dbReference type="SUPFAM" id="SSF46689">
    <property type="entry name" value="Homeodomain-like"/>
    <property type="match status" value="1"/>
</dbReference>
<accession>A0AAU7C8Q5</accession>
<evidence type="ECO:0000313" key="3">
    <source>
        <dbReference type="EMBL" id="XBH01604.1"/>
    </source>
</evidence>
<dbReference type="InterPro" id="IPR055247">
    <property type="entry name" value="InsJ-like_HTH"/>
</dbReference>
<dbReference type="AlphaFoldDB" id="A0AAU7C8Q5"/>
<dbReference type="Pfam" id="PF13518">
    <property type="entry name" value="HTH_28"/>
    <property type="match status" value="1"/>
</dbReference>
<dbReference type="EMBL" id="CP155447">
    <property type="protein sequence ID" value="XBH01604.1"/>
    <property type="molecule type" value="Genomic_DNA"/>
</dbReference>
<feature type="domain" description="Insertion element IS150 protein InsJ-like helix-turn-helix" evidence="2">
    <location>
        <begin position="2"/>
        <end position="42"/>
    </location>
</feature>
<feature type="region of interest" description="Disordered" evidence="1">
    <location>
        <begin position="30"/>
        <end position="50"/>
    </location>
</feature>
<evidence type="ECO:0000259" key="2">
    <source>
        <dbReference type="Pfam" id="PF13518"/>
    </source>
</evidence>
<protein>
    <recommendedName>
        <fullName evidence="2">Insertion element IS150 protein InsJ-like helix-turn-helix domain-containing protein</fullName>
    </recommendedName>
</protein>
<organism evidence="3">
    <name type="scientific">Singulisphaera sp. Ch08</name>
    <dbReference type="NCBI Taxonomy" id="3120278"/>
    <lineage>
        <taxon>Bacteria</taxon>
        <taxon>Pseudomonadati</taxon>
        <taxon>Planctomycetota</taxon>
        <taxon>Planctomycetia</taxon>
        <taxon>Isosphaerales</taxon>
        <taxon>Isosphaeraceae</taxon>
        <taxon>Singulisphaera</taxon>
    </lineage>
</organism>
<dbReference type="RefSeq" id="WP_406694346.1">
    <property type="nucleotide sequence ID" value="NZ_CP155447.1"/>
</dbReference>
<sequence>MDQQEGSLREIAQLFRVSVSFVVRFLQRRRQAGTLEPKPHGGAPRGSGTR</sequence>
<evidence type="ECO:0000256" key="1">
    <source>
        <dbReference type="SAM" id="MobiDB-lite"/>
    </source>
</evidence>
<dbReference type="InterPro" id="IPR009057">
    <property type="entry name" value="Homeodomain-like_sf"/>
</dbReference>
<proteinExistence type="predicted"/>
<gene>
    <name evidence="3" type="ORF">V5E97_25045</name>
</gene>